<dbReference type="RefSeq" id="WP_380074345.1">
    <property type="nucleotide sequence ID" value="NZ_JBHRTO010000002.1"/>
</dbReference>
<evidence type="ECO:0000256" key="2">
    <source>
        <dbReference type="SAM" id="Phobius"/>
    </source>
</evidence>
<dbReference type="CDD" id="cd05237">
    <property type="entry name" value="UDP_invert_4-6DH_SDR_e"/>
    <property type="match status" value="1"/>
</dbReference>
<dbReference type="Pfam" id="PF02719">
    <property type="entry name" value="Polysacc_synt_2"/>
    <property type="match status" value="1"/>
</dbReference>
<dbReference type="Pfam" id="PF13727">
    <property type="entry name" value="CoA_binding_3"/>
    <property type="match status" value="1"/>
</dbReference>
<dbReference type="SUPFAM" id="SSF53335">
    <property type="entry name" value="S-adenosyl-L-methionine-dependent methyltransferases"/>
    <property type="match status" value="1"/>
</dbReference>
<dbReference type="InterPro" id="IPR003869">
    <property type="entry name" value="Polysac_CapD-like"/>
</dbReference>
<feature type="transmembrane region" description="Helical" evidence="2">
    <location>
        <begin position="52"/>
        <end position="71"/>
    </location>
</feature>
<keyword evidence="5" id="KW-1185">Reference proteome</keyword>
<keyword evidence="2" id="KW-0472">Membrane</keyword>
<dbReference type="SUPFAM" id="SSF51735">
    <property type="entry name" value="NAD(P)-binding Rossmann-fold domains"/>
    <property type="match status" value="1"/>
</dbReference>
<name>A0ABV7J9A4_9RHOB</name>
<organism evidence="4 5">
    <name type="scientific">Cypionkella sinensis</name>
    <dbReference type="NCBI Taxonomy" id="1756043"/>
    <lineage>
        <taxon>Bacteria</taxon>
        <taxon>Pseudomonadati</taxon>
        <taxon>Pseudomonadota</taxon>
        <taxon>Alphaproteobacteria</taxon>
        <taxon>Rhodobacterales</taxon>
        <taxon>Paracoccaceae</taxon>
        <taxon>Cypionkella</taxon>
    </lineage>
</organism>
<feature type="transmembrane region" description="Helical" evidence="2">
    <location>
        <begin position="83"/>
        <end position="105"/>
    </location>
</feature>
<feature type="transmembrane region" description="Helical" evidence="2">
    <location>
        <begin position="21"/>
        <end position="40"/>
    </location>
</feature>
<proteinExistence type="inferred from homology"/>
<dbReference type="InterPro" id="IPR051203">
    <property type="entry name" value="Polysaccharide_Synthase-Rel"/>
</dbReference>
<accession>A0ABV7J9A4</accession>
<feature type="transmembrane region" description="Helical" evidence="2">
    <location>
        <begin position="111"/>
        <end position="132"/>
    </location>
</feature>
<keyword evidence="2" id="KW-1133">Transmembrane helix</keyword>
<comment type="similarity">
    <text evidence="1">Belongs to the polysaccharide synthase family.</text>
</comment>
<evidence type="ECO:0000259" key="3">
    <source>
        <dbReference type="Pfam" id="PF02719"/>
    </source>
</evidence>
<comment type="caution">
    <text evidence="4">The sequence shown here is derived from an EMBL/GenBank/DDBJ whole genome shotgun (WGS) entry which is preliminary data.</text>
</comment>
<dbReference type="PANTHER" id="PTHR43318:SF1">
    <property type="entry name" value="POLYSACCHARIDE BIOSYNTHESIS PROTEIN EPSC-RELATED"/>
    <property type="match status" value="1"/>
</dbReference>
<sequence>MNPYVYRLLSMNRGKKRVIQVSVDLLLLPTMFMVAMWLKLDSFEFVRDPRAWLVLIPVLPVTIYSFVRLGFYRAVLRYIAGRALITILLGAMISAVTMTIVAQLANLPVPSAVPLIYMLLTFLCVGGVRFGFRELVNYAQNRRKERVAIYGAGAAGRQLLQVLHQRSDYVPVAFIDDSPQAQGTHVGGIMVYAPTQIEALIRNNGINVVLLAIPSASKARRNEILKSLENQPLLIQTVPGLDDIMTGKASIDQINDISIEDLLGRDPVPPQRELLGANITDKVVMVTGAGGSIGSELCRQILRLKPKRLVLYEISELALYTIEQELVTMLTAMRTNIALSPVLGCIKSAPLVERTLRHFEVDTVYHAAAYKHVPLVEHNIVEGVRNIVFGTATLAEAAIAAGVKSFILISSDKSVRPTNMMGASKRMAELVCQSLADAPRNTGTTISMVRFGNVLGSSGSVIPLFRRQIEAGGPITVTHPEITRFFMTIPEAAQLVIQAGAMAQGGEVFVLDMGDPVLITELAAKMARLHGLKPVVFTDPKTEKPGVGEIGITFTKLRPGEKLHEELLIGNDPKATSHPRIMSATERRQPLDEISAALVQLAQACERNDVGRIRRIMIEQQTAYQPTSEIFDQFWTEEDTVDEPVEKAAPDQRRLILVHG</sequence>
<dbReference type="EMBL" id="JBHRTO010000002">
    <property type="protein sequence ID" value="MFC3182683.1"/>
    <property type="molecule type" value="Genomic_DNA"/>
</dbReference>
<protein>
    <submittedName>
        <fullName evidence="4">Polysaccharide biosynthesis protein</fullName>
    </submittedName>
</protein>
<reference evidence="5" key="1">
    <citation type="journal article" date="2019" name="Int. J. Syst. Evol. Microbiol.">
        <title>The Global Catalogue of Microorganisms (GCM) 10K type strain sequencing project: providing services to taxonomists for standard genome sequencing and annotation.</title>
        <authorList>
            <consortium name="The Broad Institute Genomics Platform"/>
            <consortium name="The Broad Institute Genome Sequencing Center for Infectious Disease"/>
            <person name="Wu L."/>
            <person name="Ma J."/>
        </authorList>
    </citation>
    <scope>NUCLEOTIDE SEQUENCE [LARGE SCALE GENOMIC DNA]</scope>
    <source>
        <strain evidence="5">KCTC 52039</strain>
    </source>
</reference>
<dbReference type="PANTHER" id="PTHR43318">
    <property type="entry name" value="UDP-N-ACETYLGLUCOSAMINE 4,6-DEHYDRATASE"/>
    <property type="match status" value="1"/>
</dbReference>
<dbReference type="InterPro" id="IPR029063">
    <property type="entry name" value="SAM-dependent_MTases_sf"/>
</dbReference>
<dbReference type="InterPro" id="IPR036291">
    <property type="entry name" value="NAD(P)-bd_dom_sf"/>
</dbReference>
<feature type="domain" description="Polysaccharide biosynthesis protein CapD-like" evidence="3">
    <location>
        <begin position="284"/>
        <end position="584"/>
    </location>
</feature>
<evidence type="ECO:0000256" key="1">
    <source>
        <dbReference type="ARBA" id="ARBA00007430"/>
    </source>
</evidence>
<gene>
    <name evidence="4" type="ORF">ACFOGH_16925</name>
</gene>
<dbReference type="Gene3D" id="3.40.50.720">
    <property type="entry name" value="NAD(P)-binding Rossmann-like Domain"/>
    <property type="match status" value="2"/>
</dbReference>
<evidence type="ECO:0000313" key="4">
    <source>
        <dbReference type="EMBL" id="MFC3182683.1"/>
    </source>
</evidence>
<keyword evidence="2" id="KW-0812">Transmembrane</keyword>
<evidence type="ECO:0000313" key="5">
    <source>
        <dbReference type="Proteomes" id="UP001595547"/>
    </source>
</evidence>
<dbReference type="Proteomes" id="UP001595547">
    <property type="component" value="Unassembled WGS sequence"/>
</dbReference>